<keyword evidence="2" id="KW-0238">DNA-binding</keyword>
<dbReference type="InterPro" id="IPR016181">
    <property type="entry name" value="Acyl_CoA_acyltransferase"/>
</dbReference>
<dbReference type="GO" id="GO:0016747">
    <property type="term" value="F:acyltransferase activity, transferring groups other than amino-acyl groups"/>
    <property type="evidence" value="ECO:0007669"/>
    <property type="project" value="InterPro"/>
</dbReference>
<evidence type="ECO:0000259" key="5">
    <source>
        <dbReference type="PROSITE" id="PS51186"/>
    </source>
</evidence>
<dbReference type="InterPro" id="IPR000182">
    <property type="entry name" value="GNAT_dom"/>
</dbReference>
<dbReference type="GO" id="GO:0003700">
    <property type="term" value="F:DNA-binding transcription factor activity"/>
    <property type="evidence" value="ECO:0007669"/>
    <property type="project" value="InterPro"/>
</dbReference>
<dbReference type="PRINTS" id="PR00032">
    <property type="entry name" value="HTHARAC"/>
</dbReference>
<comment type="caution">
    <text evidence="6">The sequence shown here is derived from an EMBL/GenBank/DDBJ whole genome shotgun (WGS) entry which is preliminary data.</text>
</comment>
<feature type="domain" description="HTH araC/xylS-type" evidence="4">
    <location>
        <begin position="29"/>
        <end position="127"/>
    </location>
</feature>
<dbReference type="PATRIC" id="fig|411475.3.peg.1294"/>
<protein>
    <submittedName>
        <fullName evidence="6">Transcriptional regulator, AraC family</fullName>
    </submittedName>
</protein>
<dbReference type="CDD" id="cd04301">
    <property type="entry name" value="NAT_SF"/>
    <property type="match status" value="1"/>
</dbReference>
<reference evidence="6 7" key="1">
    <citation type="submission" date="2011-08" db="EMBL/GenBank/DDBJ databases">
        <authorList>
            <person name="Weinstock G."/>
            <person name="Sodergren E."/>
            <person name="Clifton S."/>
            <person name="Fulton L."/>
            <person name="Fulton B."/>
            <person name="Courtney L."/>
            <person name="Fronick C."/>
            <person name="Harrison M."/>
            <person name="Strong C."/>
            <person name="Farmer C."/>
            <person name="Delahaunty K."/>
            <person name="Markovic C."/>
            <person name="Hall O."/>
            <person name="Minx P."/>
            <person name="Tomlinson C."/>
            <person name="Mitreva M."/>
            <person name="Hou S."/>
            <person name="Chen J."/>
            <person name="Wollam A."/>
            <person name="Pepin K.H."/>
            <person name="Johnson M."/>
            <person name="Bhonagiri V."/>
            <person name="Zhang X."/>
            <person name="Suruliraj S."/>
            <person name="Warren W."/>
            <person name="Chinwalla A."/>
            <person name="Mardis E.R."/>
            <person name="Wilson R.K."/>
        </authorList>
    </citation>
    <scope>NUCLEOTIDE SEQUENCE [LARGE SCALE GENOMIC DNA]</scope>
    <source>
        <strain evidence="6 7">ATCC 29863</strain>
    </source>
</reference>
<dbReference type="SMART" id="SM00342">
    <property type="entry name" value="HTH_ARAC"/>
    <property type="match status" value="1"/>
</dbReference>
<feature type="domain" description="N-acetyltransferase" evidence="5">
    <location>
        <begin position="151"/>
        <end position="298"/>
    </location>
</feature>
<name>G9YPQ1_FLAPL</name>
<dbReference type="PANTHER" id="PTHR47504">
    <property type="entry name" value="RIGHT ORIGIN-BINDING PROTEIN"/>
    <property type="match status" value="1"/>
</dbReference>
<sequence>MKGFSPIFVILYARKEESKMENKTVMSIETVIDYIEANLDGKLDLEMVAEAVHYSKYHLHRMFTSTVGMTIHDYVQRRQLTEAAKLLVFSDRPIIEVAFICGYESQQAFSSAFKSMYKIPPAEYRDNREFYPLQLRFALHRNAANKVFAKDDICLAEKADIPAWMNLMRLVIDGYPVMNEADYLNAITKSIDEKRALVLKDGNILVGAMAFSDYSGCIDFLGINPQYRKQGIQKLFLDALMEIYLPGQEISMTTYREGDKADTGHRDVLKQLGFAERELLIEFGYPTQRFVLPPKYMEDIQE</sequence>
<keyword evidence="3" id="KW-0804">Transcription</keyword>
<evidence type="ECO:0000313" key="7">
    <source>
        <dbReference type="Proteomes" id="UP000004459"/>
    </source>
</evidence>
<dbReference type="SUPFAM" id="SSF55729">
    <property type="entry name" value="Acyl-CoA N-acyltransferases (Nat)"/>
    <property type="match status" value="1"/>
</dbReference>
<evidence type="ECO:0000313" key="6">
    <source>
        <dbReference type="EMBL" id="EHM52469.1"/>
    </source>
</evidence>
<dbReference type="Gene3D" id="3.40.630.30">
    <property type="match status" value="1"/>
</dbReference>
<evidence type="ECO:0000256" key="2">
    <source>
        <dbReference type="ARBA" id="ARBA00023125"/>
    </source>
</evidence>
<evidence type="ECO:0000256" key="1">
    <source>
        <dbReference type="ARBA" id="ARBA00023015"/>
    </source>
</evidence>
<dbReference type="GO" id="GO:0043565">
    <property type="term" value="F:sequence-specific DNA binding"/>
    <property type="evidence" value="ECO:0007669"/>
    <property type="project" value="InterPro"/>
</dbReference>
<dbReference type="EMBL" id="AGCK01000108">
    <property type="protein sequence ID" value="EHM52469.1"/>
    <property type="molecule type" value="Genomic_DNA"/>
</dbReference>
<dbReference type="InterPro" id="IPR018062">
    <property type="entry name" value="HTH_AraC-typ_CS"/>
</dbReference>
<dbReference type="AlphaFoldDB" id="G9YPQ1"/>
<dbReference type="Proteomes" id="UP000004459">
    <property type="component" value="Unassembled WGS sequence"/>
</dbReference>
<accession>G9YPQ1</accession>
<keyword evidence="1" id="KW-0805">Transcription regulation</keyword>
<evidence type="ECO:0000259" key="4">
    <source>
        <dbReference type="PROSITE" id="PS01124"/>
    </source>
</evidence>
<dbReference type="PROSITE" id="PS01124">
    <property type="entry name" value="HTH_ARAC_FAMILY_2"/>
    <property type="match status" value="1"/>
</dbReference>
<dbReference type="InterPro" id="IPR018060">
    <property type="entry name" value="HTH_AraC"/>
</dbReference>
<dbReference type="Gene3D" id="1.10.10.60">
    <property type="entry name" value="Homeodomain-like"/>
    <property type="match status" value="2"/>
</dbReference>
<gene>
    <name evidence="6" type="ORF">HMPREF0372_01490</name>
</gene>
<evidence type="ECO:0000256" key="3">
    <source>
        <dbReference type="ARBA" id="ARBA00023163"/>
    </source>
</evidence>
<dbReference type="PROSITE" id="PS00041">
    <property type="entry name" value="HTH_ARAC_FAMILY_1"/>
    <property type="match status" value="1"/>
</dbReference>
<dbReference type="InterPro" id="IPR020449">
    <property type="entry name" value="Tscrpt_reg_AraC-type_HTH"/>
</dbReference>
<dbReference type="InterPro" id="IPR009057">
    <property type="entry name" value="Homeodomain-like_sf"/>
</dbReference>
<dbReference type="Pfam" id="PF12833">
    <property type="entry name" value="HTH_18"/>
    <property type="match status" value="1"/>
</dbReference>
<dbReference type="SUPFAM" id="SSF46689">
    <property type="entry name" value="Homeodomain-like"/>
    <property type="match status" value="2"/>
</dbReference>
<proteinExistence type="predicted"/>
<dbReference type="PROSITE" id="PS51186">
    <property type="entry name" value="GNAT"/>
    <property type="match status" value="1"/>
</dbReference>
<organism evidence="6 7">
    <name type="scientific">Flavonifractor plautii ATCC 29863</name>
    <dbReference type="NCBI Taxonomy" id="411475"/>
    <lineage>
        <taxon>Bacteria</taxon>
        <taxon>Bacillati</taxon>
        <taxon>Bacillota</taxon>
        <taxon>Clostridia</taxon>
        <taxon>Eubacteriales</taxon>
        <taxon>Oscillospiraceae</taxon>
        <taxon>Flavonifractor</taxon>
    </lineage>
</organism>
<dbReference type="InterPro" id="IPR050959">
    <property type="entry name" value="MarA-like"/>
</dbReference>
<dbReference type="HOGENOM" id="CLU_985909_0_0_9"/>
<dbReference type="PANTHER" id="PTHR47504:SF5">
    <property type="entry name" value="RIGHT ORIGIN-BINDING PROTEIN"/>
    <property type="match status" value="1"/>
</dbReference>